<keyword evidence="2" id="KW-1133">Transmembrane helix</keyword>
<feature type="compositionally biased region" description="Polar residues" evidence="1">
    <location>
        <begin position="23"/>
        <end position="32"/>
    </location>
</feature>
<dbReference type="AlphaFoldDB" id="A0A9W9HQ54"/>
<reference evidence="3" key="1">
    <citation type="submission" date="2022-11" db="EMBL/GenBank/DDBJ databases">
        <authorList>
            <person name="Petersen C."/>
        </authorList>
    </citation>
    <scope>NUCLEOTIDE SEQUENCE</scope>
    <source>
        <strain evidence="3">IBT 26290</strain>
    </source>
</reference>
<dbReference type="PANTHER" id="PTHR40466">
    <property type="entry name" value="EXPRESSED PROTEIN"/>
    <property type="match status" value="1"/>
</dbReference>
<comment type="caution">
    <text evidence="3">The sequence shown here is derived from an EMBL/GenBank/DDBJ whole genome shotgun (WGS) entry which is preliminary data.</text>
</comment>
<evidence type="ECO:0000256" key="1">
    <source>
        <dbReference type="SAM" id="MobiDB-lite"/>
    </source>
</evidence>
<dbReference type="RefSeq" id="XP_056539291.1">
    <property type="nucleotide sequence ID" value="XM_056691585.1"/>
</dbReference>
<feature type="region of interest" description="Disordered" evidence="1">
    <location>
        <begin position="19"/>
        <end position="38"/>
    </location>
</feature>
<evidence type="ECO:0000313" key="4">
    <source>
        <dbReference type="Proteomes" id="UP001149163"/>
    </source>
</evidence>
<protein>
    <submittedName>
        <fullName evidence="3">Uncharacterized protein</fullName>
    </submittedName>
</protein>
<dbReference type="Proteomes" id="UP001149163">
    <property type="component" value="Unassembled WGS sequence"/>
</dbReference>
<dbReference type="InterPro" id="IPR039965">
    <property type="entry name" value="C3H7.08c"/>
</dbReference>
<reference evidence="3" key="2">
    <citation type="journal article" date="2023" name="IMA Fungus">
        <title>Comparative genomic study of the Penicillium genus elucidates a diverse pangenome and 15 lateral gene transfer events.</title>
        <authorList>
            <person name="Petersen C."/>
            <person name="Sorensen T."/>
            <person name="Nielsen M.R."/>
            <person name="Sondergaard T.E."/>
            <person name="Sorensen J.L."/>
            <person name="Fitzpatrick D.A."/>
            <person name="Frisvad J.C."/>
            <person name="Nielsen K.L."/>
        </authorList>
    </citation>
    <scope>NUCLEOTIDE SEQUENCE</scope>
    <source>
        <strain evidence="3">IBT 26290</strain>
    </source>
</reference>
<gene>
    <name evidence="3" type="ORF">N7482_009461</name>
</gene>
<evidence type="ECO:0000313" key="3">
    <source>
        <dbReference type="EMBL" id="KAJ5152983.1"/>
    </source>
</evidence>
<dbReference type="OrthoDB" id="3141857at2759"/>
<keyword evidence="4" id="KW-1185">Reference proteome</keyword>
<name>A0A9W9HQ54_9EURO</name>
<sequence>METNYITAFRKSVGVRPIESVTDEPQTKSQNQRTERRRASAICLKRRLAESSRAGARSHDTATSFDAHVSLPPTPSPVLREHHIHARPAATMSSIAAMATRRALARQPIFRAPPRRFMSSKVEEANLDKAPKRDPELYVLLGVMSGAFLLAGWYFGSKPTSVNSESNVRIGESAMPWNATSEDGKIYKYQYHPHGDKNQPLRAAPSAMNTVIVPNVTLPEDLHEKFNKYGKEEWDY</sequence>
<dbReference type="PANTHER" id="PTHR40466:SF1">
    <property type="entry name" value="FUNGAL PROTEIN"/>
    <property type="match status" value="1"/>
</dbReference>
<proteinExistence type="predicted"/>
<keyword evidence="2" id="KW-0472">Membrane</keyword>
<keyword evidence="2" id="KW-0812">Transmembrane</keyword>
<organism evidence="3 4">
    <name type="scientific">Penicillium canariense</name>
    <dbReference type="NCBI Taxonomy" id="189055"/>
    <lineage>
        <taxon>Eukaryota</taxon>
        <taxon>Fungi</taxon>
        <taxon>Dikarya</taxon>
        <taxon>Ascomycota</taxon>
        <taxon>Pezizomycotina</taxon>
        <taxon>Eurotiomycetes</taxon>
        <taxon>Eurotiomycetidae</taxon>
        <taxon>Eurotiales</taxon>
        <taxon>Aspergillaceae</taxon>
        <taxon>Penicillium</taxon>
    </lineage>
</organism>
<dbReference type="EMBL" id="JAPQKN010000007">
    <property type="protein sequence ID" value="KAJ5152983.1"/>
    <property type="molecule type" value="Genomic_DNA"/>
</dbReference>
<evidence type="ECO:0000256" key="2">
    <source>
        <dbReference type="SAM" id="Phobius"/>
    </source>
</evidence>
<feature type="transmembrane region" description="Helical" evidence="2">
    <location>
        <begin position="137"/>
        <end position="156"/>
    </location>
</feature>
<dbReference type="GeneID" id="81430761"/>
<feature type="region of interest" description="Disordered" evidence="1">
    <location>
        <begin position="48"/>
        <end position="71"/>
    </location>
</feature>
<accession>A0A9W9HQ54</accession>